<dbReference type="PANTHER" id="PTHR13948:SF3">
    <property type="entry name" value="FI21118P1"/>
    <property type="match status" value="1"/>
</dbReference>
<dbReference type="Pfam" id="PF17780">
    <property type="entry name" value="OCRE"/>
    <property type="match status" value="1"/>
</dbReference>
<evidence type="ECO:0000256" key="6">
    <source>
        <dbReference type="ARBA" id="ARBA00022884"/>
    </source>
</evidence>
<proteinExistence type="predicted"/>
<feature type="region of interest" description="Disordered" evidence="8">
    <location>
        <begin position="512"/>
        <end position="531"/>
    </location>
</feature>
<evidence type="ECO:0000313" key="9">
    <source>
        <dbReference type="EMBL" id="CAH1784264.1"/>
    </source>
</evidence>
<feature type="region of interest" description="Disordered" evidence="8">
    <location>
        <begin position="589"/>
        <end position="630"/>
    </location>
</feature>
<evidence type="ECO:0000256" key="8">
    <source>
        <dbReference type="SAM" id="MobiDB-lite"/>
    </source>
</evidence>
<dbReference type="InterPro" id="IPR035979">
    <property type="entry name" value="RBD_domain_sf"/>
</dbReference>
<dbReference type="SMART" id="SM00443">
    <property type="entry name" value="G_patch"/>
    <property type="match status" value="1"/>
</dbReference>
<dbReference type="InterPro" id="IPR036443">
    <property type="entry name" value="Znf_RanBP2_sf"/>
</dbReference>
<evidence type="ECO:0000256" key="7">
    <source>
        <dbReference type="ARBA" id="ARBA00023242"/>
    </source>
</evidence>
<reference evidence="9" key="1">
    <citation type="submission" date="2022-03" db="EMBL/GenBank/DDBJ databases">
        <authorList>
            <person name="Martin C."/>
        </authorList>
    </citation>
    <scope>NUCLEOTIDE SEQUENCE</scope>
</reference>
<feature type="compositionally biased region" description="Polar residues" evidence="8">
    <location>
        <begin position="784"/>
        <end position="795"/>
    </location>
</feature>
<feature type="compositionally biased region" description="Polar residues" evidence="8">
    <location>
        <begin position="1"/>
        <end position="17"/>
    </location>
</feature>
<dbReference type="GO" id="GO:0000398">
    <property type="term" value="P:mRNA splicing, via spliceosome"/>
    <property type="evidence" value="ECO:0007669"/>
    <property type="project" value="TreeGrafter"/>
</dbReference>
<feature type="compositionally biased region" description="Basic and acidic residues" evidence="8">
    <location>
        <begin position="22"/>
        <end position="85"/>
    </location>
</feature>
<feature type="compositionally biased region" description="Basic and acidic residues" evidence="8">
    <location>
        <begin position="607"/>
        <end position="622"/>
    </location>
</feature>
<dbReference type="GO" id="GO:0003723">
    <property type="term" value="F:RNA binding"/>
    <property type="evidence" value="ECO:0007669"/>
    <property type="project" value="UniProtKB-UniRule"/>
</dbReference>
<comment type="subcellular location">
    <subcellularLocation>
        <location evidence="1">Nucleus</location>
    </subcellularLocation>
</comment>
<keyword evidence="10" id="KW-1185">Reference proteome</keyword>
<sequence>MENEISQFISHQRQVTSLMGPEFDRNNRENRDRDRDRRPRDRDRDYDRDRRRDRHRDRDRDRDRDRERISTRDVDFENDRRESREFRRRNSPNDSRDTGRSGDSYRDSGKQGDQYLSSSPTNTILIRGLPPHIDENDIRAEVMLTGKPIREVRLMKRKDTGASRGFAFVEFQNLADAQRWMDNNQGQLMLLNQYRVSMFYGQPRTQAADKGPGLGRAQDFHQIRTDWSCTKCGAHNFKRRDNCFKCNISREESDKAKEGDGFDQIGTNPCNTLLFRGLDALTNEESILSVLSTLTALAVKNILVTRNQTTQVSLGYAFIEMSNLSEASQMLEMLQHMSPGFEVDGKAVMVTYSKNTYSTILASLTAHAQPAAQPVLVAGVAPAVELVPVAVDPAYYQGISYQNYEQANAGAFIDPNSGQYVEGSNFDYTGYYEQEGAVSSATPGANGSKSSTQTDTTNAAAAVAQAAIQQAQAVKTFQKRQEQLQKQILTQMQQQQQLADLTVEERLAHEAQQWTATTGTTPSTTQSNTEEEIVKYPPPDVSTYQYDESSGYYYDPTTGLYYDANSQYYFNSTTNTFMYWDSEKSTYLPAPADANTKESQETTTQPSEEKKDDAQEKEVPGKKKEKVKMAKKIAKDMEKWAKSLNAQKEAHKDVMKKFTPIGGTGKESASADAGFAVLEKKSWMDKNPEAKVMREENKLMPPPPMPGGSQKPPAPPASNLVASYGEESDEEEEEAGADSHVDLNKMACLLCKRQFPSREALNRHVQLSDLHKQNLAKIQGSVGELTQQNQATQEQSYRDRAKERREKFGQPNAPPPQKRRQKQQNNVPSPFEQPNNNGIASGNVGNKMLQKMGWSEGQGLGKNQQGRTDIIQAEQRGMGSGLGAKGQYVMQPGETYKDAVKKTMMMRYQDIS</sequence>
<evidence type="ECO:0000256" key="1">
    <source>
        <dbReference type="ARBA" id="ARBA00004123"/>
    </source>
</evidence>
<name>A0A8J1XG25_OWEFU</name>
<feature type="compositionally biased region" description="Polar residues" evidence="8">
    <location>
        <begin position="832"/>
        <end position="844"/>
    </location>
</feature>
<dbReference type="InterPro" id="IPR012677">
    <property type="entry name" value="Nucleotide-bd_a/b_plait_sf"/>
</dbReference>
<comment type="caution">
    <text evidence="9">The sequence shown here is derived from an EMBL/GenBank/DDBJ whole genome shotgun (WGS) entry which is preliminary data.</text>
</comment>
<organism evidence="9 10">
    <name type="scientific">Owenia fusiformis</name>
    <name type="common">Polychaete worm</name>
    <dbReference type="NCBI Taxonomy" id="6347"/>
    <lineage>
        <taxon>Eukaryota</taxon>
        <taxon>Metazoa</taxon>
        <taxon>Spiralia</taxon>
        <taxon>Lophotrochozoa</taxon>
        <taxon>Annelida</taxon>
        <taxon>Polychaeta</taxon>
        <taxon>Sedentaria</taxon>
        <taxon>Canalipalpata</taxon>
        <taxon>Sabellida</taxon>
        <taxon>Oweniida</taxon>
        <taxon>Oweniidae</taxon>
        <taxon>Owenia</taxon>
    </lineage>
</organism>
<evidence type="ECO:0000313" key="10">
    <source>
        <dbReference type="Proteomes" id="UP000749559"/>
    </source>
</evidence>
<keyword evidence="5" id="KW-0862">Zinc</keyword>
<feature type="region of interest" description="Disordered" evidence="8">
    <location>
        <begin position="782"/>
        <end position="845"/>
    </location>
</feature>
<dbReference type="InterPro" id="IPR000467">
    <property type="entry name" value="G_patch_dom"/>
</dbReference>
<keyword evidence="2" id="KW-0479">Metal-binding</keyword>
<dbReference type="Gene3D" id="3.30.70.330">
    <property type="match status" value="2"/>
</dbReference>
<keyword evidence="4" id="KW-0863">Zinc-finger</keyword>
<evidence type="ECO:0000256" key="3">
    <source>
        <dbReference type="ARBA" id="ARBA00022737"/>
    </source>
</evidence>
<feature type="region of interest" description="Disordered" evidence="8">
    <location>
        <begin position="694"/>
        <end position="740"/>
    </location>
</feature>
<dbReference type="PROSITE" id="PS50199">
    <property type="entry name" value="ZF_RANBP2_2"/>
    <property type="match status" value="1"/>
</dbReference>
<dbReference type="Pfam" id="PF01585">
    <property type="entry name" value="G-patch"/>
    <property type="match status" value="1"/>
</dbReference>
<dbReference type="EMBL" id="CAIIXF020000005">
    <property type="protein sequence ID" value="CAH1784264.1"/>
    <property type="molecule type" value="Genomic_DNA"/>
</dbReference>
<keyword evidence="6" id="KW-0694">RNA-binding</keyword>
<keyword evidence="3" id="KW-0677">Repeat</keyword>
<feature type="compositionally biased region" description="Acidic residues" evidence="8">
    <location>
        <begin position="726"/>
        <end position="736"/>
    </location>
</feature>
<evidence type="ECO:0000256" key="4">
    <source>
        <dbReference type="ARBA" id="ARBA00022771"/>
    </source>
</evidence>
<dbReference type="SMART" id="SM00360">
    <property type="entry name" value="RRM"/>
    <property type="match status" value="2"/>
</dbReference>
<keyword evidence="7" id="KW-0539">Nucleus</keyword>
<dbReference type="PANTHER" id="PTHR13948">
    <property type="entry name" value="RNA-BINDING PROTEIN"/>
    <property type="match status" value="1"/>
</dbReference>
<dbReference type="GO" id="GO:0005634">
    <property type="term" value="C:nucleus"/>
    <property type="evidence" value="ECO:0007669"/>
    <property type="project" value="UniProtKB-SubCell"/>
</dbReference>
<dbReference type="AlphaFoldDB" id="A0A8J1XG25"/>
<dbReference type="Proteomes" id="UP000749559">
    <property type="component" value="Unassembled WGS sequence"/>
</dbReference>
<feature type="compositionally biased region" description="Basic and acidic residues" evidence="8">
    <location>
        <begin position="796"/>
        <end position="808"/>
    </location>
</feature>
<dbReference type="InterPro" id="IPR001876">
    <property type="entry name" value="Znf_RanBP2"/>
</dbReference>
<dbReference type="CDD" id="cd16162">
    <property type="entry name" value="OCRE_RBM5_like"/>
    <property type="match status" value="1"/>
</dbReference>
<dbReference type="SMART" id="SM00547">
    <property type="entry name" value="ZnF_RBZ"/>
    <property type="match status" value="1"/>
</dbReference>
<evidence type="ECO:0000256" key="5">
    <source>
        <dbReference type="ARBA" id="ARBA00022833"/>
    </source>
</evidence>
<dbReference type="Pfam" id="PF00076">
    <property type="entry name" value="RRM_1"/>
    <property type="match status" value="1"/>
</dbReference>
<dbReference type="SUPFAM" id="SSF54928">
    <property type="entry name" value="RNA-binding domain, RBD"/>
    <property type="match status" value="1"/>
</dbReference>
<dbReference type="SUPFAM" id="SSF90209">
    <property type="entry name" value="Ran binding protein zinc finger-like"/>
    <property type="match status" value="1"/>
</dbReference>
<feature type="region of interest" description="Disordered" evidence="8">
    <location>
        <begin position="1"/>
        <end position="129"/>
    </location>
</feature>
<dbReference type="OrthoDB" id="29221at2759"/>
<dbReference type="GO" id="GO:0008270">
    <property type="term" value="F:zinc ion binding"/>
    <property type="evidence" value="ECO:0007669"/>
    <property type="project" value="UniProtKB-KW"/>
</dbReference>
<gene>
    <name evidence="9" type="ORF">OFUS_LOCUS10492</name>
</gene>
<protein>
    <submittedName>
        <fullName evidence="9">Uncharacterized protein</fullName>
    </submittedName>
</protein>
<evidence type="ECO:0000256" key="2">
    <source>
        <dbReference type="ARBA" id="ARBA00022723"/>
    </source>
</evidence>
<dbReference type="PROSITE" id="PS50102">
    <property type="entry name" value="RRM"/>
    <property type="match status" value="2"/>
</dbReference>
<feature type="compositionally biased region" description="Low complexity" evidence="8">
    <location>
        <begin position="515"/>
        <end position="528"/>
    </location>
</feature>
<dbReference type="PROSITE" id="PS01358">
    <property type="entry name" value="ZF_RANBP2_1"/>
    <property type="match status" value="1"/>
</dbReference>
<dbReference type="PROSITE" id="PS50174">
    <property type="entry name" value="G_PATCH"/>
    <property type="match status" value="1"/>
</dbReference>
<dbReference type="InterPro" id="IPR041591">
    <property type="entry name" value="OCRE"/>
</dbReference>
<dbReference type="InterPro" id="IPR000504">
    <property type="entry name" value="RRM_dom"/>
</dbReference>
<feature type="compositionally biased region" description="Basic and acidic residues" evidence="8">
    <location>
        <begin position="94"/>
        <end position="110"/>
    </location>
</feature>
<accession>A0A8J1XG25</accession>
<dbReference type="Gene3D" id="4.10.1060.10">
    <property type="entry name" value="Zinc finger, RanBP2-type"/>
    <property type="match status" value="1"/>
</dbReference>
<dbReference type="CDD" id="cd12313">
    <property type="entry name" value="RRM1_RRM2_RBM5_like"/>
    <property type="match status" value="1"/>
</dbReference>
<feature type="compositionally biased region" description="Pro residues" evidence="8">
    <location>
        <begin position="700"/>
        <end position="716"/>
    </location>
</feature>
<feature type="compositionally biased region" description="Polar residues" evidence="8">
    <location>
        <begin position="114"/>
        <end position="124"/>
    </location>
</feature>